<proteinExistence type="predicted"/>
<gene>
    <name evidence="1" type="ORF">E2562_032092</name>
</gene>
<dbReference type="EMBL" id="SPHZ02000009">
    <property type="protein sequence ID" value="KAF0900485.1"/>
    <property type="molecule type" value="Genomic_DNA"/>
</dbReference>
<evidence type="ECO:0000313" key="2">
    <source>
        <dbReference type="Proteomes" id="UP000479710"/>
    </source>
</evidence>
<reference evidence="1 2" key="1">
    <citation type="submission" date="2019-11" db="EMBL/GenBank/DDBJ databases">
        <title>Whole genome sequence of Oryza granulata.</title>
        <authorList>
            <person name="Li W."/>
        </authorList>
    </citation>
    <scope>NUCLEOTIDE SEQUENCE [LARGE SCALE GENOMIC DNA]</scope>
    <source>
        <strain evidence="2">cv. Menghai</strain>
        <tissue evidence="1">Leaf</tissue>
    </source>
</reference>
<comment type="caution">
    <text evidence="1">The sequence shown here is derived from an EMBL/GenBank/DDBJ whole genome shotgun (WGS) entry which is preliminary data.</text>
</comment>
<accession>A0A6G1CIL9</accession>
<evidence type="ECO:0000313" key="1">
    <source>
        <dbReference type="EMBL" id="KAF0900485.1"/>
    </source>
</evidence>
<dbReference type="Proteomes" id="UP000479710">
    <property type="component" value="Unassembled WGS sequence"/>
</dbReference>
<dbReference type="AlphaFoldDB" id="A0A6G1CIL9"/>
<keyword evidence="2" id="KW-1185">Reference proteome</keyword>
<name>A0A6G1CIL9_9ORYZ</name>
<organism evidence="1 2">
    <name type="scientific">Oryza meyeriana var. granulata</name>
    <dbReference type="NCBI Taxonomy" id="110450"/>
    <lineage>
        <taxon>Eukaryota</taxon>
        <taxon>Viridiplantae</taxon>
        <taxon>Streptophyta</taxon>
        <taxon>Embryophyta</taxon>
        <taxon>Tracheophyta</taxon>
        <taxon>Spermatophyta</taxon>
        <taxon>Magnoliopsida</taxon>
        <taxon>Liliopsida</taxon>
        <taxon>Poales</taxon>
        <taxon>Poaceae</taxon>
        <taxon>BOP clade</taxon>
        <taxon>Oryzoideae</taxon>
        <taxon>Oryzeae</taxon>
        <taxon>Oryzinae</taxon>
        <taxon>Oryza</taxon>
        <taxon>Oryza meyeriana</taxon>
    </lineage>
</organism>
<protein>
    <submittedName>
        <fullName evidence="1">Uncharacterized protein</fullName>
    </submittedName>
</protein>
<sequence length="62" mass="6658">MSASSAESTALLTGEWQASVSSALRLKELVDEGALPPKEIIAWHATTGELFSTQETHKVVVF</sequence>